<dbReference type="AlphaFoldDB" id="A0A1F6GFC2"/>
<dbReference type="InterPro" id="IPR011576">
    <property type="entry name" value="Pyridox_Oxase_N"/>
</dbReference>
<gene>
    <name evidence="2" type="ORF">A2527_00820</name>
</gene>
<dbReference type="PANTHER" id="PTHR39336:SF1">
    <property type="entry name" value="PYRIDOXAMINE PHOSPHATE OXIDASE FAMILY PROTEIN (AFU_ORTHOLOGUE AFUA_6G11440)"/>
    <property type="match status" value="1"/>
</dbReference>
<dbReference type="PANTHER" id="PTHR39336">
    <property type="entry name" value="PYRIDOXAMINE PHOSPHATE OXIDASE FAMILY PROTEIN (AFU_ORTHOLOGUE AFUA_6G11440)"/>
    <property type="match status" value="1"/>
</dbReference>
<dbReference type="InterPro" id="IPR012349">
    <property type="entry name" value="Split_barrel_FMN-bd"/>
</dbReference>
<dbReference type="EMBL" id="MFNE01000009">
    <property type="protein sequence ID" value="OGG96820.1"/>
    <property type="molecule type" value="Genomic_DNA"/>
</dbReference>
<accession>A0A1F6GFC2</accession>
<dbReference type="STRING" id="1817772.A2527_00820"/>
<proteinExistence type="predicted"/>
<protein>
    <submittedName>
        <fullName evidence="2">Pyridoxamine 5'-phosphate oxidase</fullName>
    </submittedName>
</protein>
<dbReference type="Proteomes" id="UP000178449">
    <property type="component" value="Unassembled WGS sequence"/>
</dbReference>
<name>A0A1F6GFC2_9PROT</name>
<feature type="domain" description="Pyridoxamine 5'-phosphate oxidase N-terminal" evidence="1">
    <location>
        <begin position="8"/>
        <end position="131"/>
    </location>
</feature>
<dbReference type="Pfam" id="PF01243">
    <property type="entry name" value="PNPOx_N"/>
    <property type="match status" value="1"/>
</dbReference>
<evidence type="ECO:0000259" key="1">
    <source>
        <dbReference type="Pfam" id="PF01243"/>
    </source>
</evidence>
<dbReference type="Gene3D" id="2.30.110.10">
    <property type="entry name" value="Electron Transport, Fmn-binding Protein, Chain A"/>
    <property type="match status" value="1"/>
</dbReference>
<sequence>MAKFYDHLPPKYQDFVGQQKIFFVATAPLEGRLSLSPKGMDSFLCLDAHQAAFLNVTGSGNETAAHLSQNGRITVMFCSFTKSPLILRIYGHGRSIHPRDQEWETLYPKFPPLPGARQIVLIQIESVQTSCGESVPFFEYHGERDTLNKWAEKKGPEGIVDYQKANNQKSIDGLNTGLFEPTK</sequence>
<dbReference type="SUPFAM" id="SSF50475">
    <property type="entry name" value="FMN-binding split barrel"/>
    <property type="match status" value="1"/>
</dbReference>
<evidence type="ECO:0000313" key="2">
    <source>
        <dbReference type="EMBL" id="OGG96820.1"/>
    </source>
</evidence>
<reference evidence="2 3" key="1">
    <citation type="journal article" date="2016" name="Nat. Commun.">
        <title>Thousands of microbial genomes shed light on interconnected biogeochemical processes in an aquifer system.</title>
        <authorList>
            <person name="Anantharaman K."/>
            <person name="Brown C.T."/>
            <person name="Hug L.A."/>
            <person name="Sharon I."/>
            <person name="Castelle C.J."/>
            <person name="Probst A.J."/>
            <person name="Thomas B.C."/>
            <person name="Singh A."/>
            <person name="Wilkins M.J."/>
            <person name="Karaoz U."/>
            <person name="Brodie E.L."/>
            <person name="Williams K.H."/>
            <person name="Hubbard S.S."/>
            <person name="Banfield J.F."/>
        </authorList>
    </citation>
    <scope>NUCLEOTIDE SEQUENCE [LARGE SCALE GENOMIC DNA]</scope>
</reference>
<evidence type="ECO:0000313" key="3">
    <source>
        <dbReference type="Proteomes" id="UP000178449"/>
    </source>
</evidence>
<organism evidence="2 3">
    <name type="scientific">Candidatus Lambdaproteobacteria bacterium RIFOXYD2_FULL_50_16</name>
    <dbReference type="NCBI Taxonomy" id="1817772"/>
    <lineage>
        <taxon>Bacteria</taxon>
        <taxon>Pseudomonadati</taxon>
        <taxon>Pseudomonadota</taxon>
        <taxon>Candidatus Lambdaproteobacteria</taxon>
    </lineage>
</organism>
<comment type="caution">
    <text evidence="2">The sequence shown here is derived from an EMBL/GenBank/DDBJ whole genome shotgun (WGS) entry which is preliminary data.</text>
</comment>